<dbReference type="AlphaFoldDB" id="R6WZH0"/>
<dbReference type="InterPro" id="IPR003593">
    <property type="entry name" value="AAA+_ATPase"/>
</dbReference>
<dbReference type="GO" id="GO:0016887">
    <property type="term" value="F:ATP hydrolysis activity"/>
    <property type="evidence" value="ECO:0007669"/>
    <property type="project" value="InterPro"/>
</dbReference>
<protein>
    <submittedName>
        <fullName evidence="5">Putative iron(III) dicitrate transport ATP-binding protein FecE</fullName>
    </submittedName>
</protein>
<dbReference type="PANTHER" id="PTHR42794:SF2">
    <property type="entry name" value="ABC TRANSPORTER ATP-BINDING PROTEIN"/>
    <property type="match status" value="1"/>
</dbReference>
<evidence type="ECO:0000256" key="3">
    <source>
        <dbReference type="ARBA" id="ARBA00022840"/>
    </source>
</evidence>
<dbReference type="RefSeq" id="WP_021720534.1">
    <property type="nucleotide sequence ID" value="NZ_FR892804.1"/>
</dbReference>
<dbReference type="Proteomes" id="UP000014937">
    <property type="component" value="Unassembled WGS sequence"/>
</dbReference>
<evidence type="ECO:0000259" key="4">
    <source>
        <dbReference type="PROSITE" id="PS50893"/>
    </source>
</evidence>
<evidence type="ECO:0000256" key="1">
    <source>
        <dbReference type="ARBA" id="ARBA00022448"/>
    </source>
</evidence>
<dbReference type="InterPro" id="IPR027417">
    <property type="entry name" value="P-loop_NTPase"/>
</dbReference>
<keyword evidence="1" id="KW-0813">Transport</keyword>
<dbReference type="GO" id="GO:0005524">
    <property type="term" value="F:ATP binding"/>
    <property type="evidence" value="ECO:0007669"/>
    <property type="project" value="UniProtKB-KW"/>
</dbReference>
<sequence>MEIQTESLDIAIDNKTIVEKITLEVKNKEFVGLIGPNGSGKSTILRALYRSLKPQSGRIFFDGEDLETLSLQQTAQRLGVMKQNSTLNFDFKVLDLILMGRTPYKKPFELDSQADYELAKAALAAVGLNGYEERLYNQLSGGEQQRVMIARVLTGQPQTLLLDEMTNHLDLYYQFHLLELIENMQVEVLAVMHDLNLAAKFCQKLYLLKAGKIIAYGKTKDVLCSPVIEETFKIKIKPYNDEDGQLHLLYKDAK</sequence>
<dbReference type="CDD" id="cd03214">
    <property type="entry name" value="ABC_Iron-Siderophores_B12_Hemin"/>
    <property type="match status" value="1"/>
</dbReference>
<reference evidence="5" key="1">
    <citation type="submission" date="2012-11" db="EMBL/GenBank/DDBJ databases">
        <title>Dependencies among metagenomic species, viruses, plasmids and units of genetic variation.</title>
        <authorList>
            <person name="Nielsen H.B."/>
            <person name="Almeida M."/>
            <person name="Juncker A.S."/>
            <person name="Rasmussen S."/>
            <person name="Li J."/>
            <person name="Sunagawa S."/>
            <person name="Plichta D."/>
            <person name="Gautier L."/>
            <person name="Le Chatelier E."/>
            <person name="Peletier E."/>
            <person name="Bonde I."/>
            <person name="Nielsen T."/>
            <person name="Manichanh C."/>
            <person name="Arumugam M."/>
            <person name="Batto J."/>
            <person name="Santos M.B.Q.D."/>
            <person name="Blom N."/>
            <person name="Borruel N."/>
            <person name="Burgdorf K.S."/>
            <person name="Boumezbeur F."/>
            <person name="Casellas F."/>
            <person name="Dore J."/>
            <person name="Guarner F."/>
            <person name="Hansen T."/>
            <person name="Hildebrand F."/>
            <person name="Kaas R.S."/>
            <person name="Kennedy S."/>
            <person name="Kristiansen K."/>
            <person name="Kultima J.R."/>
            <person name="Leonard P."/>
            <person name="Levenez F."/>
            <person name="Lund O."/>
            <person name="Moumen B."/>
            <person name="Le Paslier D."/>
            <person name="Pons N."/>
            <person name="Pedersen O."/>
            <person name="Prifti E."/>
            <person name="Qin J."/>
            <person name="Raes J."/>
            <person name="Tap J."/>
            <person name="Tims S."/>
            <person name="Ussery D.W."/>
            <person name="Yamada T."/>
            <person name="MetaHit consortium"/>
            <person name="Renault P."/>
            <person name="Sicheritz-Ponten T."/>
            <person name="Bork P."/>
            <person name="Wang J."/>
            <person name="Brunak S."/>
            <person name="Ehrlich S.D."/>
        </authorList>
    </citation>
    <scope>NUCLEOTIDE SEQUENCE [LARGE SCALE GENOMIC DNA]</scope>
</reference>
<dbReference type="SUPFAM" id="SSF52540">
    <property type="entry name" value="P-loop containing nucleoside triphosphate hydrolases"/>
    <property type="match status" value="1"/>
</dbReference>
<keyword evidence="2" id="KW-0547">Nucleotide-binding</keyword>
<proteinExistence type="predicted"/>
<dbReference type="EMBL" id="CBGL010000007">
    <property type="protein sequence ID" value="CDD09471.1"/>
    <property type="molecule type" value="Genomic_DNA"/>
</dbReference>
<name>R6WZH0_9FIRM</name>
<evidence type="ECO:0000313" key="5">
    <source>
        <dbReference type="EMBL" id="CDD09471.1"/>
    </source>
</evidence>
<accession>R6WZH0</accession>
<dbReference type="Gene3D" id="3.40.50.300">
    <property type="entry name" value="P-loop containing nucleotide triphosphate hydrolases"/>
    <property type="match status" value="1"/>
</dbReference>
<comment type="caution">
    <text evidence="5">The sequence shown here is derived from an EMBL/GenBank/DDBJ whole genome shotgun (WGS) entry which is preliminary data.</text>
</comment>
<organism evidence="5 6">
    <name type="scientific">Phascolarctobacterium succinatutens CAG:287</name>
    <dbReference type="NCBI Taxonomy" id="1263101"/>
    <lineage>
        <taxon>Bacteria</taxon>
        <taxon>Bacillati</taxon>
        <taxon>Bacillota</taxon>
        <taxon>Negativicutes</taxon>
        <taxon>Acidaminococcales</taxon>
        <taxon>Acidaminococcaceae</taxon>
        <taxon>Phascolarctobacterium</taxon>
    </lineage>
</organism>
<dbReference type="InterPro" id="IPR017871">
    <property type="entry name" value="ABC_transporter-like_CS"/>
</dbReference>
<evidence type="ECO:0000313" key="6">
    <source>
        <dbReference type="Proteomes" id="UP000014937"/>
    </source>
</evidence>
<evidence type="ECO:0000256" key="2">
    <source>
        <dbReference type="ARBA" id="ARBA00022741"/>
    </source>
</evidence>
<dbReference type="PROSITE" id="PS50893">
    <property type="entry name" value="ABC_TRANSPORTER_2"/>
    <property type="match status" value="1"/>
</dbReference>
<dbReference type="FunFam" id="3.40.50.300:FF:000134">
    <property type="entry name" value="Iron-enterobactin ABC transporter ATP-binding protein"/>
    <property type="match status" value="1"/>
</dbReference>
<dbReference type="PROSITE" id="PS00211">
    <property type="entry name" value="ABC_TRANSPORTER_1"/>
    <property type="match status" value="1"/>
</dbReference>
<dbReference type="InterPro" id="IPR003439">
    <property type="entry name" value="ABC_transporter-like_ATP-bd"/>
</dbReference>
<feature type="domain" description="ABC transporter" evidence="4">
    <location>
        <begin position="3"/>
        <end position="235"/>
    </location>
</feature>
<dbReference type="HOGENOM" id="CLU_000604_1_11_9"/>
<keyword evidence="3 5" id="KW-0067">ATP-binding</keyword>
<dbReference type="SMART" id="SM00382">
    <property type="entry name" value="AAA"/>
    <property type="match status" value="1"/>
</dbReference>
<dbReference type="Pfam" id="PF00005">
    <property type="entry name" value="ABC_tran"/>
    <property type="match status" value="1"/>
</dbReference>
<gene>
    <name evidence="5" type="ORF">BN587_01487</name>
</gene>
<dbReference type="PANTHER" id="PTHR42794">
    <property type="entry name" value="HEMIN IMPORT ATP-BINDING PROTEIN HMUV"/>
    <property type="match status" value="1"/>
</dbReference>